<protein>
    <submittedName>
        <fullName evidence="5">Putative primase</fullName>
    </submittedName>
</protein>
<evidence type="ECO:0000256" key="3">
    <source>
        <dbReference type="ARBA" id="ARBA00022833"/>
    </source>
</evidence>
<dbReference type="Gene3D" id="3.40.1360.10">
    <property type="match status" value="1"/>
</dbReference>
<dbReference type="GO" id="GO:0008270">
    <property type="term" value="F:zinc ion binding"/>
    <property type="evidence" value="ECO:0007669"/>
    <property type="project" value="UniProtKB-KW"/>
</dbReference>
<evidence type="ECO:0000256" key="1">
    <source>
        <dbReference type="ARBA" id="ARBA00022723"/>
    </source>
</evidence>
<dbReference type="InterPro" id="IPR050219">
    <property type="entry name" value="DnaG_primase"/>
</dbReference>
<reference evidence="5" key="1">
    <citation type="journal article" date="2014" name="Virology">
        <title>The odd one out: Bacillus ACT bacteriophage CP-51 exhibits unusual properties compared to related Spounavirinae W.Ph. and Bastille.</title>
        <authorList>
            <person name="Klumpp J."/>
            <person name="Schmuki M."/>
            <person name="Sozhamannan S."/>
            <person name="Beyer W."/>
            <person name="Fouts D.E."/>
            <person name="Bernbach V."/>
            <person name="Calendar R."/>
            <person name="Loessner M.J."/>
        </authorList>
    </citation>
    <scope>NUCLEOTIDE SEQUENCE [LARGE SCALE GENOMIC DNA]</scope>
</reference>
<evidence type="ECO:0000259" key="4">
    <source>
        <dbReference type="SMART" id="SM00400"/>
    </source>
</evidence>
<dbReference type="PANTHER" id="PTHR30313">
    <property type="entry name" value="DNA PRIMASE"/>
    <property type="match status" value="1"/>
</dbReference>
<organism evidence="5 6">
    <name type="scientific">Bacillus phage CP-51</name>
    <dbReference type="NCBI Taxonomy" id="1391188"/>
    <lineage>
        <taxon>Viruses</taxon>
        <taxon>Duplodnaviria</taxon>
        <taxon>Heunggongvirae</taxon>
        <taxon>Uroviricota</taxon>
        <taxon>Caudoviricetes</taxon>
        <taxon>Herelleviridae</taxon>
        <taxon>Spounavirinae</taxon>
        <taxon>Siminovitchvirus</taxon>
        <taxon>Siminovitchvirus CP51</taxon>
    </lineage>
</organism>
<keyword evidence="6" id="KW-1185">Reference proteome</keyword>
<dbReference type="RefSeq" id="YP_009099106.1">
    <property type="nucleotide sequence ID" value="NC_025423.1"/>
</dbReference>
<dbReference type="GO" id="GO:0003677">
    <property type="term" value="F:DNA binding"/>
    <property type="evidence" value="ECO:0007669"/>
    <property type="project" value="InterPro"/>
</dbReference>
<keyword evidence="3" id="KW-0862">Zinc</keyword>
<evidence type="ECO:0000256" key="2">
    <source>
        <dbReference type="ARBA" id="ARBA00022771"/>
    </source>
</evidence>
<dbReference type="PANTHER" id="PTHR30313:SF2">
    <property type="entry name" value="DNA PRIMASE"/>
    <property type="match status" value="1"/>
</dbReference>
<dbReference type="InterPro" id="IPR002694">
    <property type="entry name" value="Znf_CHC2"/>
</dbReference>
<dbReference type="InterPro" id="IPR036977">
    <property type="entry name" value="DNA_primase_Znf_CHC2"/>
</dbReference>
<accession>A0A068EQ84</accession>
<keyword evidence="1" id="KW-0479">Metal-binding</keyword>
<name>A0A068EQ84_9CAUD</name>
<dbReference type="GO" id="GO:0006269">
    <property type="term" value="P:DNA replication, synthesis of primer"/>
    <property type="evidence" value="ECO:0007669"/>
    <property type="project" value="TreeGrafter"/>
</dbReference>
<dbReference type="Gene3D" id="3.90.580.10">
    <property type="entry name" value="Zinc finger, CHC2-type domain"/>
    <property type="match status" value="1"/>
</dbReference>
<dbReference type="GO" id="GO:0003899">
    <property type="term" value="F:DNA-directed RNA polymerase activity"/>
    <property type="evidence" value="ECO:0007669"/>
    <property type="project" value="InterPro"/>
</dbReference>
<dbReference type="SUPFAM" id="SSF56731">
    <property type="entry name" value="DNA primase core"/>
    <property type="match status" value="1"/>
</dbReference>
<sequence>MITDYLDGSLGEGNYHKTQKGDQYSYQCPFCKDHKDRMFVNVDRKVYFCHNCDATGTLISLIADYTHISYKEALDIFREYDGYEQELPDDLEEEIYKRLYKAPEIEVAKTIHPLPEEFVPIEEARGKLGKEMVKYIRSRGLTLSMAERYSMGYCDGGKYDRRIIMPDFEDYELIYWQARTIDPAPKLKLLKKHYRKVLNPSLTDEQIDRGMMAVDKSEVVSNIDLILDNGVAVICEGKMDAYTIGDSGAAIHGKVMSDTQFMKLVSNKDKIEVIYVMLDGDAFEYAIRIAKRLYKHFDDVYVCRMPHKEADPNGIGARGCLQVIEEAVKYSPLFEVKARIKGWL</sequence>
<evidence type="ECO:0000313" key="5">
    <source>
        <dbReference type="EMBL" id="AID50497.1"/>
    </source>
</evidence>
<dbReference type="Pfam" id="PF01807">
    <property type="entry name" value="Zn_ribbon_DnaG"/>
    <property type="match status" value="1"/>
</dbReference>
<dbReference type="KEGG" id="vg:22277005"/>
<dbReference type="GeneID" id="22277005"/>
<dbReference type="Proteomes" id="UP000027382">
    <property type="component" value="Segment"/>
</dbReference>
<evidence type="ECO:0000313" key="6">
    <source>
        <dbReference type="Proteomes" id="UP000027382"/>
    </source>
</evidence>
<dbReference type="EMBL" id="KF554508">
    <property type="protein sequence ID" value="AID50497.1"/>
    <property type="molecule type" value="Genomic_DNA"/>
</dbReference>
<dbReference type="OrthoDB" id="8465at10239"/>
<keyword evidence="2" id="KW-0863">Zinc-finger</keyword>
<dbReference type="SUPFAM" id="SSF57783">
    <property type="entry name" value="Zinc beta-ribbon"/>
    <property type="match status" value="1"/>
</dbReference>
<proteinExistence type="predicted"/>
<feature type="domain" description="Zinc finger CHC2-type" evidence="4">
    <location>
        <begin position="24"/>
        <end position="78"/>
    </location>
</feature>
<dbReference type="SMART" id="SM00400">
    <property type="entry name" value="ZnF_CHCC"/>
    <property type="match status" value="1"/>
</dbReference>